<dbReference type="CDD" id="cd00118">
    <property type="entry name" value="LysM"/>
    <property type="match status" value="1"/>
</dbReference>
<gene>
    <name evidence="3" type="ORF">HGMM_F40B03C04</name>
</gene>
<dbReference type="AlphaFoldDB" id="H5SK30"/>
<accession>H5SK30</accession>
<dbReference type="Pfam" id="PF01464">
    <property type="entry name" value="SLT"/>
    <property type="match status" value="1"/>
</dbReference>
<dbReference type="InterPro" id="IPR023346">
    <property type="entry name" value="Lysozyme-like_dom_sf"/>
</dbReference>
<dbReference type="CDD" id="cd16894">
    <property type="entry name" value="MltD-like"/>
    <property type="match status" value="1"/>
</dbReference>
<reference evidence="3" key="2">
    <citation type="journal article" date="2012" name="PLoS ONE">
        <title>A Deeply Branching Thermophilic Bacterium with an Ancient Acetyl-CoA Pathway Dominates a Subsurface Ecosystem.</title>
        <authorList>
            <person name="Takami H."/>
            <person name="Noguchi H."/>
            <person name="Takaki Y."/>
            <person name="Uchiyama I."/>
            <person name="Toyoda A."/>
            <person name="Nishi S."/>
            <person name="Chee G.-J."/>
            <person name="Arai W."/>
            <person name="Nunoura T."/>
            <person name="Itoh T."/>
            <person name="Hattori M."/>
            <person name="Takai K."/>
        </authorList>
    </citation>
    <scope>NUCLEOTIDE SEQUENCE</scope>
</reference>
<protein>
    <submittedName>
        <fullName evidence="3">Hypothetical conserved protein</fullName>
    </submittedName>
</protein>
<evidence type="ECO:0000313" key="3">
    <source>
        <dbReference type="EMBL" id="BAL56516.1"/>
    </source>
</evidence>
<evidence type="ECO:0000256" key="1">
    <source>
        <dbReference type="SAM" id="MobiDB-lite"/>
    </source>
</evidence>
<reference evidence="3" key="1">
    <citation type="journal article" date="2005" name="Environ. Microbiol.">
        <title>Genetic and functional properties of uncultivated thermophilic crenarchaeotes from a subsurface gold mine as revealed by analysis of genome fragments.</title>
        <authorList>
            <person name="Nunoura T."/>
            <person name="Hirayama H."/>
            <person name="Takami H."/>
            <person name="Oida H."/>
            <person name="Nishi S."/>
            <person name="Shimamura S."/>
            <person name="Suzuki Y."/>
            <person name="Inagaki F."/>
            <person name="Takai K."/>
            <person name="Nealson K.H."/>
            <person name="Horikoshi K."/>
        </authorList>
    </citation>
    <scope>NUCLEOTIDE SEQUENCE</scope>
</reference>
<dbReference type="InterPro" id="IPR008258">
    <property type="entry name" value="Transglycosylase_SLT_dom_1"/>
</dbReference>
<dbReference type="SUPFAM" id="SSF54106">
    <property type="entry name" value="LysM domain"/>
    <property type="match status" value="1"/>
</dbReference>
<sequence>MGWLLLWLTGLPPVPETMIFCGMQTRLEPEARHAIQQYIIKLHEHPPTLQAIVARAETLLPYIEEALAYIGVPEDLKYLAIQESRLNPYAVSRSAAVGYWQFKDYTAREVGLVVNDTIDERRHLFRSSAGAALYLMKQYNRHRNWLFAIIAYYEGGTGAIPYLDSAYVGKNEVCVRGTTHWYAVRALAHKLVFEPLIKRRVYALQPRAYQGPPKPAWQIAKEVGMSVDSFLLLNPWLLRPVLPGSRPSTYYVPAAEVLSSLPQEPLKGLFSPPSLPAAYASVPAGYQYAPEEPTSLPASPPSSSPPVVRKGQRVPPPSAVAYLPLLKEPYLHQEWAYPPPPLSPKLKRWNPFYLGKGPVLIVPPRRAHIHIVQGQESLSDIARHYKKPLKRLLAYNHLAEPDTTLPVGLRIYLKEPRPYDERPVVYQW</sequence>
<dbReference type="InterPro" id="IPR036779">
    <property type="entry name" value="LysM_dom_sf"/>
</dbReference>
<dbReference type="PROSITE" id="PS51782">
    <property type="entry name" value="LYSM"/>
    <property type="match status" value="1"/>
</dbReference>
<name>H5SK30_9BACT</name>
<feature type="domain" description="LysM" evidence="2">
    <location>
        <begin position="368"/>
        <end position="413"/>
    </location>
</feature>
<dbReference type="SUPFAM" id="SSF53955">
    <property type="entry name" value="Lysozyme-like"/>
    <property type="match status" value="1"/>
</dbReference>
<organism evidence="3">
    <name type="scientific">uncultured Bacteroidota bacterium</name>
    <dbReference type="NCBI Taxonomy" id="152509"/>
    <lineage>
        <taxon>Bacteria</taxon>
        <taxon>Pseudomonadati</taxon>
        <taxon>Bacteroidota</taxon>
        <taxon>environmental samples</taxon>
    </lineage>
</organism>
<dbReference type="Pfam" id="PF01476">
    <property type="entry name" value="LysM"/>
    <property type="match status" value="1"/>
</dbReference>
<dbReference type="EMBL" id="AP011750">
    <property type="protein sequence ID" value="BAL56516.1"/>
    <property type="molecule type" value="Genomic_DNA"/>
</dbReference>
<dbReference type="Gene3D" id="1.10.530.10">
    <property type="match status" value="1"/>
</dbReference>
<evidence type="ECO:0000259" key="2">
    <source>
        <dbReference type="PROSITE" id="PS51782"/>
    </source>
</evidence>
<feature type="region of interest" description="Disordered" evidence="1">
    <location>
        <begin position="290"/>
        <end position="313"/>
    </location>
</feature>
<dbReference type="InterPro" id="IPR018392">
    <property type="entry name" value="LysM"/>
</dbReference>
<proteinExistence type="predicted"/>